<dbReference type="Pfam" id="PF03144">
    <property type="entry name" value="GTP_EFTU_D2"/>
    <property type="match status" value="1"/>
</dbReference>
<evidence type="ECO:0000256" key="3">
    <source>
        <dbReference type="ARBA" id="ARBA00020675"/>
    </source>
</evidence>
<evidence type="ECO:0000256" key="11">
    <source>
        <dbReference type="RuleBase" id="RU000645"/>
    </source>
</evidence>
<gene>
    <name evidence="9" type="primary">infB</name>
    <name evidence="14" type="ORF">BTO08_00985</name>
</gene>
<evidence type="ECO:0000256" key="4">
    <source>
        <dbReference type="ARBA" id="ARBA00022490"/>
    </source>
</evidence>
<dbReference type="PROSITE" id="PS51722">
    <property type="entry name" value="G_TR_2"/>
    <property type="match status" value="1"/>
</dbReference>
<dbReference type="SUPFAM" id="SSF50447">
    <property type="entry name" value="Translation proteins"/>
    <property type="match status" value="2"/>
</dbReference>
<feature type="compositionally biased region" description="Polar residues" evidence="12">
    <location>
        <begin position="74"/>
        <end position="88"/>
    </location>
</feature>
<dbReference type="Pfam" id="PF08364">
    <property type="entry name" value="IF2_assoc"/>
    <property type="match status" value="1"/>
</dbReference>
<feature type="compositionally biased region" description="Basic and acidic residues" evidence="12">
    <location>
        <begin position="102"/>
        <end position="200"/>
    </location>
</feature>
<feature type="compositionally biased region" description="Polar residues" evidence="12">
    <location>
        <begin position="246"/>
        <end position="262"/>
    </location>
</feature>
<dbReference type="GO" id="GO:0005525">
    <property type="term" value="F:GTP binding"/>
    <property type="evidence" value="ECO:0007669"/>
    <property type="project" value="UniProtKB-KW"/>
</dbReference>
<dbReference type="GO" id="GO:0003743">
    <property type="term" value="F:translation initiation factor activity"/>
    <property type="evidence" value="ECO:0007669"/>
    <property type="project" value="UniProtKB-UniRule"/>
</dbReference>
<feature type="region of interest" description="G-domain" evidence="9">
    <location>
        <begin position="412"/>
        <end position="560"/>
    </location>
</feature>
<dbReference type="InterPro" id="IPR000795">
    <property type="entry name" value="T_Tr_GTP-bd_dom"/>
</dbReference>
<dbReference type="FunFam" id="2.40.30.10:FF:000007">
    <property type="entry name" value="Translation initiation factor IF-2"/>
    <property type="match status" value="1"/>
</dbReference>
<dbReference type="SUPFAM" id="SSF46955">
    <property type="entry name" value="Putative DNA-binding domain"/>
    <property type="match status" value="1"/>
</dbReference>
<evidence type="ECO:0000256" key="2">
    <source>
        <dbReference type="ARBA" id="ARBA00007733"/>
    </source>
</evidence>
<feature type="compositionally biased region" description="Basic and acidic residues" evidence="12">
    <location>
        <begin position="265"/>
        <end position="277"/>
    </location>
</feature>
<dbReference type="NCBIfam" id="TIGR00487">
    <property type="entry name" value="IF-2"/>
    <property type="match status" value="1"/>
</dbReference>
<dbReference type="EMBL" id="MSCJ01000001">
    <property type="protein sequence ID" value="PQJ66098.1"/>
    <property type="molecule type" value="Genomic_DNA"/>
</dbReference>
<dbReference type="AlphaFoldDB" id="A0A2S7VW66"/>
<comment type="subcellular location">
    <subcellularLocation>
        <location evidence="1 9 11">Cytoplasm</location>
    </subcellularLocation>
</comment>
<dbReference type="Gene3D" id="2.40.30.10">
    <property type="entry name" value="Translation factors"/>
    <property type="match status" value="2"/>
</dbReference>
<feature type="region of interest" description="Disordered" evidence="12">
    <location>
        <begin position="48"/>
        <end position="200"/>
    </location>
</feature>
<dbReference type="InterPro" id="IPR013575">
    <property type="entry name" value="IF2_assoc_dom_bac"/>
</dbReference>
<dbReference type="FunFam" id="3.40.50.10050:FF:000001">
    <property type="entry name" value="Translation initiation factor IF-2"/>
    <property type="match status" value="1"/>
</dbReference>
<dbReference type="Pfam" id="PF04760">
    <property type="entry name" value="IF2_N"/>
    <property type="match status" value="2"/>
</dbReference>
<dbReference type="GO" id="GO:0005829">
    <property type="term" value="C:cytosol"/>
    <property type="evidence" value="ECO:0007669"/>
    <property type="project" value="TreeGrafter"/>
</dbReference>
<dbReference type="InterPro" id="IPR000178">
    <property type="entry name" value="TF_IF2_bacterial-like"/>
</dbReference>
<dbReference type="Proteomes" id="UP000238730">
    <property type="component" value="Unassembled WGS sequence"/>
</dbReference>
<dbReference type="Gene3D" id="3.30.56.50">
    <property type="entry name" value="Putative DNA-binding domain, N-terminal subdomain of bacterial translation initiation factor IF2"/>
    <property type="match status" value="1"/>
</dbReference>
<dbReference type="CDD" id="cd01887">
    <property type="entry name" value="IF2_eIF5B"/>
    <property type="match status" value="1"/>
</dbReference>
<dbReference type="GO" id="GO:0003924">
    <property type="term" value="F:GTPase activity"/>
    <property type="evidence" value="ECO:0007669"/>
    <property type="project" value="UniProtKB-UniRule"/>
</dbReference>
<feature type="binding site" evidence="9">
    <location>
        <begin position="464"/>
        <end position="468"/>
    </location>
    <ligand>
        <name>GTP</name>
        <dbReference type="ChEBI" id="CHEBI:37565"/>
    </ligand>
</feature>
<comment type="function">
    <text evidence="9 10">One of the essential components for the initiation of protein synthesis. Protects formylmethionyl-tRNA from spontaneous hydrolysis and promotes its binding to the 30S ribosomal subunits. Also involved in the hydrolysis of GTP during the formation of the 70S ribosomal complex.</text>
</comment>
<keyword evidence="4 9" id="KW-0963">Cytoplasm</keyword>
<accession>A0A2S7VW66</accession>
<feature type="domain" description="Tr-type G" evidence="13">
    <location>
        <begin position="409"/>
        <end position="578"/>
    </location>
</feature>
<dbReference type="FunFam" id="2.40.30.10:FF:000008">
    <property type="entry name" value="Translation initiation factor IF-2"/>
    <property type="match status" value="1"/>
</dbReference>
<keyword evidence="6 9" id="KW-0547">Nucleotide-binding</keyword>
<dbReference type="InterPro" id="IPR009061">
    <property type="entry name" value="DNA-bd_dom_put_sf"/>
</dbReference>
<evidence type="ECO:0000256" key="9">
    <source>
        <dbReference type="HAMAP-Rule" id="MF_00100"/>
    </source>
</evidence>
<comment type="similarity">
    <text evidence="2 9 10">Belongs to the TRAFAC class translation factor GTPase superfamily. Classic translation factor GTPase family. IF-2 subfamily.</text>
</comment>
<feature type="binding site" evidence="9">
    <location>
        <begin position="518"/>
        <end position="521"/>
    </location>
    <ligand>
        <name>GTP</name>
        <dbReference type="ChEBI" id="CHEBI:37565"/>
    </ligand>
</feature>
<dbReference type="Pfam" id="PF22042">
    <property type="entry name" value="EF-G_D2"/>
    <property type="match status" value="1"/>
</dbReference>
<dbReference type="PROSITE" id="PS01176">
    <property type="entry name" value="IF2"/>
    <property type="match status" value="1"/>
</dbReference>
<dbReference type="SUPFAM" id="SSF52540">
    <property type="entry name" value="P-loop containing nucleoside triphosphate hydrolases"/>
    <property type="match status" value="1"/>
</dbReference>
<evidence type="ECO:0000313" key="15">
    <source>
        <dbReference type="Proteomes" id="UP000238730"/>
    </source>
</evidence>
<evidence type="ECO:0000256" key="7">
    <source>
        <dbReference type="ARBA" id="ARBA00022917"/>
    </source>
</evidence>
<dbReference type="InterPro" id="IPR027417">
    <property type="entry name" value="P-loop_NTPase"/>
</dbReference>
<feature type="compositionally biased region" description="Basic and acidic residues" evidence="12">
    <location>
        <begin position="212"/>
        <end position="242"/>
    </location>
</feature>
<dbReference type="Gene3D" id="3.40.50.10050">
    <property type="entry name" value="Translation initiation factor IF- 2, domain 3"/>
    <property type="match status" value="1"/>
</dbReference>
<evidence type="ECO:0000256" key="5">
    <source>
        <dbReference type="ARBA" id="ARBA00022540"/>
    </source>
</evidence>
<evidence type="ECO:0000259" key="13">
    <source>
        <dbReference type="PROSITE" id="PS51722"/>
    </source>
</evidence>
<reference evidence="14 15" key="1">
    <citation type="submission" date="2016-12" db="EMBL/GenBank/DDBJ databases">
        <title>Diversity of luminous bacteria.</title>
        <authorList>
            <person name="Yoshizawa S."/>
            <person name="Kogure K."/>
        </authorList>
    </citation>
    <scope>NUCLEOTIDE SEQUENCE [LARGE SCALE GENOMIC DNA]</scope>
    <source>
        <strain evidence="14 15">LC1-200</strain>
    </source>
</reference>
<dbReference type="InterPro" id="IPR006847">
    <property type="entry name" value="IF2_N"/>
</dbReference>
<organism evidence="14 15">
    <name type="scientific">Photobacterium angustum</name>
    <dbReference type="NCBI Taxonomy" id="661"/>
    <lineage>
        <taxon>Bacteria</taxon>
        <taxon>Pseudomonadati</taxon>
        <taxon>Pseudomonadota</taxon>
        <taxon>Gammaproteobacteria</taxon>
        <taxon>Vibrionales</taxon>
        <taxon>Vibrionaceae</taxon>
        <taxon>Photobacterium</taxon>
    </lineage>
</organism>
<dbReference type="InterPro" id="IPR015760">
    <property type="entry name" value="TIF_IF2"/>
</dbReference>
<dbReference type="InterPro" id="IPR036925">
    <property type="entry name" value="TIF_IF2_dom3_sf"/>
</dbReference>
<feature type="region of interest" description="Disordered" evidence="12">
    <location>
        <begin position="212"/>
        <end position="321"/>
    </location>
</feature>
<dbReference type="Pfam" id="PF11987">
    <property type="entry name" value="IF-2"/>
    <property type="match status" value="1"/>
</dbReference>
<feature type="binding site" evidence="9">
    <location>
        <begin position="418"/>
        <end position="425"/>
    </location>
    <ligand>
        <name>GTP</name>
        <dbReference type="ChEBI" id="CHEBI:37565"/>
    </ligand>
</feature>
<dbReference type="InterPro" id="IPR004161">
    <property type="entry name" value="EFTu-like_2"/>
</dbReference>
<comment type="caution">
    <text evidence="14">The sequence shown here is derived from an EMBL/GenBank/DDBJ whole genome shotgun (WGS) entry which is preliminary data.</text>
</comment>
<keyword evidence="5 9" id="KW-0396">Initiation factor</keyword>
<keyword evidence="7 9" id="KW-0648">Protein biosynthesis</keyword>
<dbReference type="InterPro" id="IPR023115">
    <property type="entry name" value="TIF_IF2_dom3"/>
</dbReference>
<evidence type="ECO:0000256" key="10">
    <source>
        <dbReference type="RuleBase" id="RU000644"/>
    </source>
</evidence>
<dbReference type="InterPro" id="IPR053905">
    <property type="entry name" value="EF-G-like_DII"/>
</dbReference>
<keyword evidence="8 9" id="KW-0342">GTP-binding</keyword>
<sequence>MSEVTVKTLAEEIGTPIDRLLQQLSEAGIAKKADENVSQTEKQALLNHLQKEHGGNSNTDGAPNRLTLQRKTRSTLSVSGSGGKNKNVQVEVRKKRTYVKRSALEEEQRAAEEAVKREAEEAAKREAEATAKKAAEEAAKREAEEAAKRAKEEQSKAEESAKREAEEKAKRDAEEKANRTKQDKRKAEEKALRAVADKQAKLDAEALQRRLEEEAKRKAEEESQRQLEEARKMAEQNEKNGVKPDQNVSMEKSDYHTTTSTYARAAEDEQDRKEETSRRRKKKKPAAKQDERGGRGGRNQRGRGKPQMNKPSSMQHGFDKTAQVAKQDVVIGETIVVSELANKMSVKGVEVIKVMMKMGAMATINQVIDQETAALVAEEMGHKVVLRKENELEESVLSDRNADDLAKVSRAPVVTIMGHVDHGKTSTLDYIRKAHVASGEAGGITQHIGAYHVETDNGMITFLDTPGHAAFTAMRARGAQATDIVVLVVAADDGVMPQTIEAIQHAKAAGVPLIVAVNKIDKEDANPDNVKNELAQYDVIPEEWGGENMFVHISAKQGTNIEGLLEAILLQSEVLELTAASEGMAKGVVVESRLDKGRGPVATVLVQEGTLHKGDIVLCGLEYGRVRAMRNELGQEIEEAGPSIPVEILGLSGVPASGDEATVVRDERKAREVALYRQGKFRDVKLARQQKAKLENMFSNMTAGEVAELNVVLKADVQGSVEAIADSLRKLSTDEVKVNIVGSGVGGITETDAVLAAASNAIVLGFNVRADASARRTIENENLDLRYYSIIYQLIDEVKAAMGGMLAPEFKQEIIGLAEVRDVFKSPKIGAIAGCLVTEGTIKRNNPIRVLRDNVVIYEGELESLRRFKDDVNEVKNGYECGIGVKNYNDVRVGDQIEVYEIVEIQRTLD</sequence>
<dbReference type="CDD" id="cd03702">
    <property type="entry name" value="IF2_mtIF2_II"/>
    <property type="match status" value="1"/>
</dbReference>
<dbReference type="NCBIfam" id="TIGR00231">
    <property type="entry name" value="small_GTP"/>
    <property type="match status" value="1"/>
</dbReference>
<dbReference type="OrthoDB" id="9811804at2"/>
<feature type="compositionally biased region" description="Polar residues" evidence="12">
    <location>
        <begin position="55"/>
        <end position="67"/>
    </location>
</feature>
<dbReference type="InterPro" id="IPR044145">
    <property type="entry name" value="IF2_II"/>
</dbReference>
<dbReference type="HAMAP" id="MF_00100_B">
    <property type="entry name" value="IF_2_B"/>
    <property type="match status" value="1"/>
</dbReference>
<evidence type="ECO:0000256" key="8">
    <source>
        <dbReference type="ARBA" id="ARBA00023134"/>
    </source>
</evidence>
<dbReference type="PANTHER" id="PTHR43381:SF5">
    <property type="entry name" value="TR-TYPE G DOMAIN-CONTAINING PROTEIN"/>
    <property type="match status" value="1"/>
</dbReference>
<dbReference type="PANTHER" id="PTHR43381">
    <property type="entry name" value="TRANSLATION INITIATION FACTOR IF-2-RELATED"/>
    <property type="match status" value="1"/>
</dbReference>
<evidence type="ECO:0000313" key="14">
    <source>
        <dbReference type="EMBL" id="PQJ66098.1"/>
    </source>
</evidence>
<dbReference type="CDD" id="cd03692">
    <property type="entry name" value="mtIF2_IVc"/>
    <property type="match status" value="1"/>
</dbReference>
<protein>
    <recommendedName>
        <fullName evidence="3 9">Translation initiation factor IF-2</fullName>
    </recommendedName>
</protein>
<proteinExistence type="inferred from homology"/>
<dbReference type="InterPro" id="IPR009000">
    <property type="entry name" value="Transl_B-barrel_sf"/>
</dbReference>
<dbReference type="RefSeq" id="WP_105059537.1">
    <property type="nucleotide sequence ID" value="NZ_MSCJ01000001.1"/>
</dbReference>
<dbReference type="Pfam" id="PF00009">
    <property type="entry name" value="GTP_EFTU"/>
    <property type="match status" value="1"/>
</dbReference>
<dbReference type="Gene3D" id="3.40.50.300">
    <property type="entry name" value="P-loop containing nucleotide triphosphate hydrolases"/>
    <property type="match status" value="1"/>
</dbReference>
<name>A0A2S7VW66_PHOAN</name>
<evidence type="ECO:0000256" key="1">
    <source>
        <dbReference type="ARBA" id="ARBA00004496"/>
    </source>
</evidence>
<dbReference type="SUPFAM" id="SSF52156">
    <property type="entry name" value="Initiation factor IF2/eIF5b, domain 3"/>
    <property type="match status" value="1"/>
</dbReference>
<dbReference type="FunFam" id="3.40.50.300:FF:000019">
    <property type="entry name" value="Translation initiation factor IF-2"/>
    <property type="match status" value="1"/>
</dbReference>
<evidence type="ECO:0000256" key="12">
    <source>
        <dbReference type="SAM" id="MobiDB-lite"/>
    </source>
</evidence>
<dbReference type="InterPro" id="IPR005225">
    <property type="entry name" value="Small_GTP-bd"/>
</dbReference>
<evidence type="ECO:0000256" key="6">
    <source>
        <dbReference type="ARBA" id="ARBA00022741"/>
    </source>
</evidence>